<gene>
    <name evidence="2" type="ORF">DQX05_06970</name>
</gene>
<reference evidence="2 3" key="1">
    <citation type="submission" date="2018-09" db="EMBL/GenBank/DDBJ databases">
        <title>Paenibacillus SK2017-BO5.</title>
        <authorList>
            <person name="Piskunova J.V."/>
            <person name="Dubiley S.A."/>
            <person name="Severinov K.V."/>
        </authorList>
    </citation>
    <scope>NUCLEOTIDE SEQUENCE [LARGE SCALE GENOMIC DNA]</scope>
    <source>
        <strain evidence="2 3">BO5</strain>
    </source>
</reference>
<sequence length="79" mass="9129">MKKTFSFLMIVAMLFTMSQSVFADVNLNNKTELTQEELSIVTNKIGIKESQLKYYSTEVLRFLIAENATKLTDNLPRNY</sequence>
<accession>A0A3A3GK05</accession>
<evidence type="ECO:0000313" key="3">
    <source>
        <dbReference type="Proteomes" id="UP000266177"/>
    </source>
</evidence>
<proteinExistence type="predicted"/>
<evidence type="ECO:0000313" key="2">
    <source>
        <dbReference type="EMBL" id="RJG25193.1"/>
    </source>
</evidence>
<name>A0A3A3GK05_PANTH</name>
<keyword evidence="1" id="KW-0732">Signal</keyword>
<organism evidence="2 3">
    <name type="scientific">Paenibacillus thiaminolyticus</name>
    <name type="common">Bacillus thiaminolyticus</name>
    <dbReference type="NCBI Taxonomy" id="49283"/>
    <lineage>
        <taxon>Bacteria</taxon>
        <taxon>Bacillati</taxon>
        <taxon>Bacillota</taxon>
        <taxon>Bacilli</taxon>
        <taxon>Bacillales</taxon>
        <taxon>Paenibacillaceae</taxon>
        <taxon>Paenibacillus</taxon>
    </lineage>
</organism>
<dbReference type="RefSeq" id="WP_119792138.1">
    <property type="nucleotide sequence ID" value="NZ_QYZD01000004.1"/>
</dbReference>
<protein>
    <submittedName>
        <fullName evidence="2">Uncharacterized protein</fullName>
    </submittedName>
</protein>
<dbReference type="AlphaFoldDB" id="A0A3A3GK05"/>
<feature type="chain" id="PRO_5017344474" evidence="1">
    <location>
        <begin position="24"/>
        <end position="79"/>
    </location>
</feature>
<comment type="caution">
    <text evidence="2">The sequence shown here is derived from an EMBL/GenBank/DDBJ whole genome shotgun (WGS) entry which is preliminary data.</text>
</comment>
<dbReference type="Proteomes" id="UP000266177">
    <property type="component" value="Unassembled WGS sequence"/>
</dbReference>
<evidence type="ECO:0000256" key="1">
    <source>
        <dbReference type="SAM" id="SignalP"/>
    </source>
</evidence>
<dbReference type="EMBL" id="QYZD01000004">
    <property type="protein sequence ID" value="RJG25193.1"/>
    <property type="molecule type" value="Genomic_DNA"/>
</dbReference>
<feature type="signal peptide" evidence="1">
    <location>
        <begin position="1"/>
        <end position="23"/>
    </location>
</feature>